<feature type="compositionally biased region" description="Basic residues" evidence="1">
    <location>
        <begin position="54"/>
        <end position="69"/>
    </location>
</feature>
<dbReference type="EMBL" id="JBHFFA010000006">
    <property type="protein sequence ID" value="KAL2622459.1"/>
    <property type="molecule type" value="Genomic_DNA"/>
</dbReference>
<evidence type="ECO:0000313" key="2">
    <source>
        <dbReference type="EMBL" id="KAL2622459.1"/>
    </source>
</evidence>
<feature type="region of interest" description="Disordered" evidence="1">
    <location>
        <begin position="48"/>
        <end position="69"/>
    </location>
</feature>
<dbReference type="AlphaFoldDB" id="A0ABD1YAK4"/>
<comment type="caution">
    <text evidence="2">The sequence shown here is derived from an EMBL/GenBank/DDBJ whole genome shotgun (WGS) entry which is preliminary data.</text>
</comment>
<sequence length="86" mass="9313">MDCKGGDRGKQPMVGGSGIRRGDRIFEEGKFCLIVIVEQEVVNAAGAIGQGEGKKKKKKKNSNQHKKGNLYKYIAGDGVGQLRKAH</sequence>
<feature type="compositionally biased region" description="Basic and acidic residues" evidence="1">
    <location>
        <begin position="1"/>
        <end position="10"/>
    </location>
</feature>
<dbReference type="Proteomes" id="UP001605036">
    <property type="component" value="Unassembled WGS sequence"/>
</dbReference>
<evidence type="ECO:0000256" key="1">
    <source>
        <dbReference type="SAM" id="MobiDB-lite"/>
    </source>
</evidence>
<protein>
    <submittedName>
        <fullName evidence="2">Uncharacterized protein</fullName>
    </submittedName>
</protein>
<accession>A0ABD1YAK4</accession>
<feature type="region of interest" description="Disordered" evidence="1">
    <location>
        <begin position="1"/>
        <end position="20"/>
    </location>
</feature>
<evidence type="ECO:0000313" key="3">
    <source>
        <dbReference type="Proteomes" id="UP001605036"/>
    </source>
</evidence>
<proteinExistence type="predicted"/>
<name>A0ABD1YAK4_9MARC</name>
<gene>
    <name evidence="2" type="ORF">R1flu_002664</name>
</gene>
<keyword evidence="3" id="KW-1185">Reference proteome</keyword>
<reference evidence="2 3" key="1">
    <citation type="submission" date="2024-09" db="EMBL/GenBank/DDBJ databases">
        <title>Chromosome-scale assembly of Riccia fluitans.</title>
        <authorList>
            <person name="Paukszto L."/>
            <person name="Sawicki J."/>
            <person name="Karawczyk K."/>
            <person name="Piernik-Szablinska J."/>
            <person name="Szczecinska M."/>
            <person name="Mazdziarz M."/>
        </authorList>
    </citation>
    <scope>NUCLEOTIDE SEQUENCE [LARGE SCALE GENOMIC DNA]</scope>
    <source>
        <strain evidence="2">Rf_01</strain>
        <tissue evidence="2">Aerial parts of the thallus</tissue>
    </source>
</reference>
<organism evidence="2 3">
    <name type="scientific">Riccia fluitans</name>
    <dbReference type="NCBI Taxonomy" id="41844"/>
    <lineage>
        <taxon>Eukaryota</taxon>
        <taxon>Viridiplantae</taxon>
        <taxon>Streptophyta</taxon>
        <taxon>Embryophyta</taxon>
        <taxon>Marchantiophyta</taxon>
        <taxon>Marchantiopsida</taxon>
        <taxon>Marchantiidae</taxon>
        <taxon>Marchantiales</taxon>
        <taxon>Ricciaceae</taxon>
        <taxon>Riccia</taxon>
    </lineage>
</organism>